<reference evidence="4" key="1">
    <citation type="submission" date="2023-07" db="EMBL/GenBank/DDBJ databases">
        <authorList>
            <consortium name="AG Swart"/>
            <person name="Singh M."/>
            <person name="Singh A."/>
            <person name="Seah K."/>
            <person name="Emmerich C."/>
        </authorList>
    </citation>
    <scope>NUCLEOTIDE SEQUENCE</scope>
    <source>
        <strain evidence="4">DP1</strain>
    </source>
</reference>
<feature type="region of interest" description="Disordered" evidence="1">
    <location>
        <begin position="943"/>
        <end position="989"/>
    </location>
</feature>
<feature type="transmembrane region" description="Helical" evidence="2">
    <location>
        <begin position="847"/>
        <end position="866"/>
    </location>
</feature>
<feature type="transmembrane region" description="Helical" evidence="2">
    <location>
        <begin position="878"/>
        <end position="897"/>
    </location>
</feature>
<dbReference type="InterPro" id="IPR006212">
    <property type="entry name" value="Furin_repeat"/>
</dbReference>
<evidence type="ECO:0000256" key="3">
    <source>
        <dbReference type="SAM" id="SignalP"/>
    </source>
</evidence>
<dbReference type="InterPro" id="IPR009030">
    <property type="entry name" value="Growth_fac_rcpt_cys_sf"/>
</dbReference>
<feature type="chain" id="PRO_5042161742" evidence="3">
    <location>
        <begin position="20"/>
        <end position="989"/>
    </location>
</feature>
<proteinExistence type="predicted"/>
<evidence type="ECO:0000313" key="5">
    <source>
        <dbReference type="Proteomes" id="UP001295684"/>
    </source>
</evidence>
<dbReference type="EMBL" id="CAMPGE010021844">
    <property type="protein sequence ID" value="CAI2379955.1"/>
    <property type="molecule type" value="Genomic_DNA"/>
</dbReference>
<feature type="transmembrane region" description="Helical" evidence="2">
    <location>
        <begin position="720"/>
        <end position="739"/>
    </location>
</feature>
<evidence type="ECO:0000256" key="2">
    <source>
        <dbReference type="SAM" id="Phobius"/>
    </source>
</evidence>
<dbReference type="AlphaFoldDB" id="A0AAD2D4T1"/>
<keyword evidence="3" id="KW-0732">Signal</keyword>
<feature type="transmembrane region" description="Helical" evidence="2">
    <location>
        <begin position="909"/>
        <end position="934"/>
    </location>
</feature>
<dbReference type="SUPFAM" id="SSF57184">
    <property type="entry name" value="Growth factor receptor domain"/>
    <property type="match status" value="1"/>
</dbReference>
<feature type="transmembrane region" description="Helical" evidence="2">
    <location>
        <begin position="808"/>
        <end position="827"/>
    </location>
</feature>
<dbReference type="CDD" id="cd00064">
    <property type="entry name" value="FU"/>
    <property type="match status" value="1"/>
</dbReference>
<feature type="signal peptide" evidence="3">
    <location>
        <begin position="1"/>
        <end position="19"/>
    </location>
</feature>
<organism evidence="4 5">
    <name type="scientific">Euplotes crassus</name>
    <dbReference type="NCBI Taxonomy" id="5936"/>
    <lineage>
        <taxon>Eukaryota</taxon>
        <taxon>Sar</taxon>
        <taxon>Alveolata</taxon>
        <taxon>Ciliophora</taxon>
        <taxon>Intramacronucleata</taxon>
        <taxon>Spirotrichea</taxon>
        <taxon>Hypotrichia</taxon>
        <taxon>Euplotida</taxon>
        <taxon>Euplotidae</taxon>
        <taxon>Moneuplotes</taxon>
    </lineage>
</organism>
<keyword evidence="2" id="KW-0472">Membrane</keyword>
<feature type="compositionally biased region" description="Polar residues" evidence="1">
    <location>
        <begin position="971"/>
        <end position="989"/>
    </location>
</feature>
<accession>A0AAD2D4T1</accession>
<dbReference type="Proteomes" id="UP001295684">
    <property type="component" value="Unassembled WGS sequence"/>
</dbReference>
<sequence length="989" mass="110554">MKGCFTFAIMFAIFCAVQGKICSSTEELTATPFLRKYDNSYVASNRINAMVKNPVQEKLYFISYFKNNVSVNGYTGVVVTDFDLALERMVSIYGLPTRFDHDISDDGEYLYLLLKDTTHVVEFSTSTFTISQYLLISSVQANEEVIVKTVGSNIFITVKQTVGNVWAVCKWIRGNPNMACFDYGRNTRINYSPIDSSNIFINIMIPSDSRLYFISANYSDTSSLNWSKQIQCLTSCSLAISRALTSRDGQFIYTCVFISLRILCYKIDASSGEPAAPGIKILFSTSAQVYNLEELNSHIILIAKDYDRSQVFISLVKKNSFKDEISEYYQPTAYFSTSKVITFNGHELLVFGGVISGDYSFLRVPPQDLGVVDYLVQRSTIFTPISTIFDLRDPAAPLPTLNVTTPSITDQSSAGVTVATEIVTEVTGEYYINVMNDDFNKSYLSDVTITQTLALSCTNSADPVSLVHSVQELNGHSIPGWVSFDAATEVLTLNKTPVVNGTQLFQFAIQSQYGSDTYSKRVFITVESCSLDNCNECQADSPQTCTECKFGYNLKQGQCVKADAGAASTATQAAAGVAMALAAASSVVSMSSPVGMFSMINQLQLYILLPMLPPYFPAKVGDFILGMDFAFVSLDFIPTDDIPLVKEIKKLVSYPQSDEYLSQIGMNSSSSIINYLPMMVVTILISIFHAGIGVVHLSVKNSKLAKCKKIMEKFFVFMTFNVYIRLIIQGFLFLMLSIVSEFKAFNTSRTITIVSLVMCFMFTFGLIIFSILALAWYLSGWSNESEFHNHWSITELGSGLKNTKWAKMYSLVFLVVRLSYVLVLVLLSSPDQPRDKSFGDSSLNTYYIEWSIFFSTQLAFCVYMIWVRPFEDFTNNIVEGINQIFYICAIVPLLFMCSEPSWTESKEDIFIFILLSSPFLNSIINFINLIIILYKKLKPSKPKITTKPPKPPTILSNFSKEESKSHLKLSQNSYHSSQLPNPQNPSLHT</sequence>
<dbReference type="Gene3D" id="2.10.220.10">
    <property type="entry name" value="Hormone Receptor, Insulin-like Growth Factor Receptor 1, Chain A, domain 2"/>
    <property type="match status" value="1"/>
</dbReference>
<gene>
    <name evidence="4" type="ORF">ECRASSUSDP1_LOCUS21379</name>
</gene>
<feature type="transmembrane region" description="Helical" evidence="2">
    <location>
        <begin position="675"/>
        <end position="699"/>
    </location>
</feature>
<name>A0AAD2D4T1_EUPCR</name>
<protein>
    <submittedName>
        <fullName evidence="4">Uncharacterized protein</fullName>
    </submittedName>
</protein>
<evidence type="ECO:0000256" key="1">
    <source>
        <dbReference type="SAM" id="MobiDB-lite"/>
    </source>
</evidence>
<keyword evidence="2" id="KW-0812">Transmembrane</keyword>
<keyword evidence="5" id="KW-1185">Reference proteome</keyword>
<feature type="transmembrane region" description="Helical" evidence="2">
    <location>
        <begin position="751"/>
        <end position="778"/>
    </location>
</feature>
<comment type="caution">
    <text evidence="4">The sequence shown here is derived from an EMBL/GenBank/DDBJ whole genome shotgun (WGS) entry which is preliminary data.</text>
</comment>
<evidence type="ECO:0000313" key="4">
    <source>
        <dbReference type="EMBL" id="CAI2379955.1"/>
    </source>
</evidence>
<keyword evidence="2" id="KW-1133">Transmembrane helix</keyword>